<dbReference type="Ensembl" id="ENSCSAVT00000015286.1">
    <property type="protein sequence ID" value="ENSCSAVP00000015112.1"/>
    <property type="gene ID" value="ENSCSAVG00000008860.1"/>
</dbReference>
<dbReference type="SMART" id="SM00360">
    <property type="entry name" value="RRM"/>
    <property type="match status" value="3"/>
</dbReference>
<name>H2ZBZ6_CIOSA</name>
<dbReference type="OMA" id="INIPHAF"/>
<dbReference type="PANTHER" id="PTHR21245">
    <property type="entry name" value="HETEROGENEOUS NUCLEAR RIBONUCLEOPROTEIN"/>
    <property type="match status" value="1"/>
</dbReference>
<evidence type="ECO:0000256" key="3">
    <source>
        <dbReference type="ARBA" id="ARBA00022737"/>
    </source>
</evidence>
<dbReference type="HOGENOM" id="CLU_022960_2_1_1"/>
<keyword evidence="3" id="KW-0677">Repeat</keyword>
<dbReference type="Gene3D" id="3.30.70.330">
    <property type="match status" value="3"/>
</dbReference>
<dbReference type="FunFam" id="3.30.70.330:FF:000027">
    <property type="entry name" value="Heterogeneous nuclear ribonucleoprotein q isoform"/>
    <property type="match status" value="1"/>
</dbReference>
<dbReference type="CDD" id="cd12251">
    <property type="entry name" value="RRM3_hnRNPR_like"/>
    <property type="match status" value="1"/>
</dbReference>
<feature type="domain" description="RRM" evidence="6">
    <location>
        <begin position="262"/>
        <end position="344"/>
    </location>
</feature>
<keyword evidence="4 5" id="KW-0694">RNA-binding</keyword>
<keyword evidence="2" id="KW-0963">Cytoplasm</keyword>
<keyword evidence="8" id="KW-1185">Reference proteome</keyword>
<feature type="domain" description="RRM" evidence="6">
    <location>
        <begin position="143"/>
        <end position="260"/>
    </location>
</feature>
<evidence type="ECO:0000256" key="4">
    <source>
        <dbReference type="ARBA" id="ARBA00022884"/>
    </source>
</evidence>
<sequence length="511" mass="57682">NECINELQAAGLSPNVAQGLDDIFKKELVKFSDLDERALEALKELDEEGALAVLKQFNESNLQHVHNKSAFLCGVIKIHRQRCKEELAGHINGDSKKTGPNEDKIQELLERTNYSLDVTTGQRRYGGPPPKDVYDGVEPGTGCQVFVGRIPRFVFEDELVPLLEEAGVIWDFRLMMDPMSGQNRGYGFVTYTDKDAATECVKMVSFFVTHAVFLEYPSPQLPFLNSIYKLVTQTTQPCNHSLDNYEIRPKKFLGVCVSQSNCRLFVGSIPKTKSKDEIFEEFDGITQGLKDVIIYLQTEDKMKNRGFCFLEYTDHKAASQARRRLSSVKVKAFNNTVSVDWADPVEEPSDEIMAKVVNLTSPPFSTSQVKVLYVKNLSMKATEEIVMATFSAYGEVERVKKIKDYAFVHFKERENALKALSELNGLNLEGEPIEISLAKPVDKKKKERQMERKMMTHAFGMAGFGGRGGYNMRGRGRGMYGGQIPPMGFAYGDDYFTGDYMGYGYYDDPFF</sequence>
<dbReference type="CDD" id="cd12249">
    <property type="entry name" value="RRM1_hnRNPR_like"/>
    <property type="match status" value="1"/>
</dbReference>
<dbReference type="InterPro" id="IPR000504">
    <property type="entry name" value="RRM_dom"/>
</dbReference>
<dbReference type="Pfam" id="PF00076">
    <property type="entry name" value="RRM_1"/>
    <property type="match status" value="3"/>
</dbReference>
<dbReference type="GeneTree" id="ENSGT00940000153511"/>
<dbReference type="FunFam" id="3.30.70.330:FF:000023">
    <property type="entry name" value="Heterogeneous nuclear ribonucleoprotein q isoform"/>
    <property type="match status" value="1"/>
</dbReference>
<evidence type="ECO:0000256" key="5">
    <source>
        <dbReference type="PROSITE-ProRule" id="PRU00176"/>
    </source>
</evidence>
<feature type="domain" description="RRM" evidence="6">
    <location>
        <begin position="370"/>
        <end position="440"/>
    </location>
</feature>
<accession>H2ZBZ6</accession>
<reference evidence="7" key="2">
    <citation type="submission" date="2025-08" db="UniProtKB">
        <authorList>
            <consortium name="Ensembl"/>
        </authorList>
    </citation>
    <scope>IDENTIFICATION</scope>
</reference>
<comment type="subcellular location">
    <subcellularLocation>
        <location evidence="1">Cytoplasm</location>
    </subcellularLocation>
</comment>
<evidence type="ECO:0000313" key="7">
    <source>
        <dbReference type="Ensembl" id="ENSCSAVP00000015112.1"/>
    </source>
</evidence>
<reference evidence="8" key="1">
    <citation type="submission" date="2003-08" db="EMBL/GenBank/DDBJ databases">
        <authorList>
            <person name="Birren B."/>
            <person name="Nusbaum C."/>
            <person name="Abebe A."/>
            <person name="Abouelleil A."/>
            <person name="Adekoya E."/>
            <person name="Ait-zahra M."/>
            <person name="Allen N."/>
            <person name="Allen T."/>
            <person name="An P."/>
            <person name="Anderson M."/>
            <person name="Anderson S."/>
            <person name="Arachchi H."/>
            <person name="Armbruster J."/>
            <person name="Bachantsang P."/>
            <person name="Baldwin J."/>
            <person name="Barry A."/>
            <person name="Bayul T."/>
            <person name="Blitshsteyn B."/>
            <person name="Bloom T."/>
            <person name="Blye J."/>
            <person name="Boguslavskiy L."/>
            <person name="Borowsky M."/>
            <person name="Boukhgalter B."/>
            <person name="Brunache A."/>
            <person name="Butler J."/>
            <person name="Calixte N."/>
            <person name="Calvo S."/>
            <person name="Camarata J."/>
            <person name="Campo K."/>
            <person name="Chang J."/>
            <person name="Cheshatsang Y."/>
            <person name="Citroen M."/>
            <person name="Collymore A."/>
            <person name="Considine T."/>
            <person name="Cook A."/>
            <person name="Cooke P."/>
            <person name="Corum B."/>
            <person name="Cuomo C."/>
            <person name="David R."/>
            <person name="Dawoe T."/>
            <person name="Degray S."/>
            <person name="Dodge S."/>
            <person name="Dooley K."/>
            <person name="Dorje P."/>
            <person name="Dorjee K."/>
            <person name="Dorris L."/>
            <person name="Duffey N."/>
            <person name="Dupes A."/>
            <person name="Elkins T."/>
            <person name="Engels R."/>
            <person name="Erickson J."/>
            <person name="Farina A."/>
            <person name="Faro S."/>
            <person name="Ferreira P."/>
            <person name="Fischer H."/>
            <person name="Fitzgerald M."/>
            <person name="Foley K."/>
            <person name="Gage D."/>
            <person name="Galagan J."/>
            <person name="Gearin G."/>
            <person name="Gnerre S."/>
            <person name="Gnirke A."/>
            <person name="Goyette A."/>
            <person name="Graham J."/>
            <person name="Grandbois E."/>
            <person name="Gyaltsen K."/>
            <person name="Hafez N."/>
            <person name="Hagopian D."/>
            <person name="Hagos B."/>
            <person name="Hall J."/>
            <person name="Hatcher B."/>
            <person name="Heller A."/>
            <person name="Higgins H."/>
            <person name="Honan T."/>
            <person name="Horn A."/>
            <person name="Houde N."/>
            <person name="Hughes L."/>
            <person name="Hulme W."/>
            <person name="Husby E."/>
            <person name="Iliev I."/>
            <person name="Jaffe D."/>
            <person name="Jones C."/>
            <person name="Kamal M."/>
            <person name="Kamat A."/>
            <person name="Kamvysselis M."/>
            <person name="Karlsson E."/>
            <person name="Kells C."/>
            <person name="Kieu A."/>
            <person name="Kisner P."/>
            <person name="Kodira C."/>
            <person name="Kulbokas E."/>
            <person name="Labutti K."/>
            <person name="Lama D."/>
            <person name="Landers T."/>
            <person name="Leger J."/>
            <person name="Levine S."/>
            <person name="Lewis D."/>
            <person name="Lewis T."/>
            <person name="Lindblad-toh K."/>
            <person name="Liu X."/>
            <person name="Lokyitsang T."/>
            <person name="Lokyitsang Y."/>
            <person name="Lucien O."/>
            <person name="Lui A."/>
            <person name="Ma L.J."/>
            <person name="Mabbitt R."/>
            <person name="Macdonald J."/>
            <person name="Maclean C."/>
            <person name="Major J."/>
            <person name="Manning J."/>
            <person name="Marabella R."/>
            <person name="Maru K."/>
            <person name="Matthews C."/>
            <person name="Mauceli E."/>
            <person name="Mccarthy M."/>
            <person name="Mcdonough S."/>
            <person name="Mcghee T."/>
            <person name="Meldrim J."/>
            <person name="Meneus L."/>
            <person name="Mesirov J."/>
            <person name="Mihalev A."/>
            <person name="Mihova T."/>
            <person name="Mikkelsen T."/>
            <person name="Mlenga V."/>
            <person name="Moru K."/>
            <person name="Mozes J."/>
            <person name="Mulrain L."/>
            <person name="Munson G."/>
            <person name="Naylor J."/>
            <person name="Newes C."/>
            <person name="Nguyen C."/>
            <person name="Nguyen N."/>
            <person name="Nguyen T."/>
            <person name="Nicol R."/>
            <person name="Nielsen C."/>
            <person name="Nizzari M."/>
            <person name="Norbu C."/>
            <person name="Norbu N."/>
            <person name="O'donnell P."/>
            <person name="Okoawo O."/>
            <person name="O'leary S."/>
            <person name="Omotosho B."/>
            <person name="O'neill K."/>
            <person name="Osman S."/>
            <person name="Parker S."/>
            <person name="Perrin D."/>
            <person name="Phunkhang P."/>
            <person name="Piqani B."/>
            <person name="Purcell S."/>
            <person name="Rachupka T."/>
            <person name="Ramasamy U."/>
            <person name="Rameau R."/>
            <person name="Ray V."/>
            <person name="Raymond C."/>
            <person name="Retta R."/>
            <person name="Richardson S."/>
            <person name="Rise C."/>
            <person name="Rodriguez J."/>
            <person name="Rogers J."/>
            <person name="Rogov P."/>
            <person name="Rutman M."/>
            <person name="Schupbach R."/>
            <person name="Seaman C."/>
            <person name="Settipalli S."/>
            <person name="Sharpe T."/>
            <person name="Sheridan J."/>
            <person name="Sherpa N."/>
            <person name="Shi J."/>
            <person name="Smirnov S."/>
            <person name="Smith C."/>
            <person name="Sougnez C."/>
            <person name="Spencer B."/>
            <person name="Stalker J."/>
            <person name="Stange-thomann N."/>
            <person name="Stavropoulos S."/>
            <person name="Stetson K."/>
            <person name="Stone C."/>
            <person name="Stone S."/>
            <person name="Stubbs M."/>
            <person name="Talamas J."/>
            <person name="Tchuinga P."/>
            <person name="Tenzing P."/>
            <person name="Tesfaye S."/>
            <person name="Theodore J."/>
            <person name="Thoulutsang Y."/>
            <person name="Topham K."/>
            <person name="Towey S."/>
            <person name="Tsamla T."/>
            <person name="Tsomo N."/>
            <person name="Vallee D."/>
            <person name="Vassiliev H."/>
            <person name="Venkataraman V."/>
            <person name="Vinson J."/>
            <person name="Vo A."/>
            <person name="Wade C."/>
            <person name="Wang S."/>
            <person name="Wangchuk T."/>
            <person name="Wangdi T."/>
            <person name="Whittaker C."/>
            <person name="Wilkinson J."/>
            <person name="Wu Y."/>
            <person name="Wyman D."/>
            <person name="Yadav S."/>
            <person name="Yang S."/>
            <person name="Yang X."/>
            <person name="Yeager S."/>
            <person name="Yee E."/>
            <person name="Young G."/>
            <person name="Zainoun J."/>
            <person name="Zembeck L."/>
            <person name="Zimmer A."/>
            <person name="Zody M."/>
            <person name="Lander E."/>
        </authorList>
    </citation>
    <scope>NUCLEOTIDE SEQUENCE [LARGE SCALE GENOMIC DNA]</scope>
</reference>
<dbReference type="PROSITE" id="PS50102">
    <property type="entry name" value="RRM"/>
    <property type="match status" value="3"/>
</dbReference>
<dbReference type="STRING" id="51511.ENSCSAVP00000015112"/>
<dbReference type="Pfam" id="PF18360">
    <property type="entry name" value="hnRNP_Q_AcD"/>
    <property type="match status" value="1"/>
</dbReference>
<dbReference type="InterPro" id="IPR012677">
    <property type="entry name" value="Nucleotide-bd_a/b_plait_sf"/>
</dbReference>
<dbReference type="SUPFAM" id="SSF54928">
    <property type="entry name" value="RNA-binding domain, RBD"/>
    <property type="match status" value="3"/>
</dbReference>
<protein>
    <recommendedName>
        <fullName evidence="6">RRM domain-containing protein</fullName>
    </recommendedName>
</protein>
<evidence type="ECO:0000313" key="8">
    <source>
        <dbReference type="Proteomes" id="UP000007875"/>
    </source>
</evidence>
<dbReference type="InParanoid" id="H2ZBZ6"/>
<dbReference type="GO" id="GO:0005737">
    <property type="term" value="C:cytoplasm"/>
    <property type="evidence" value="ECO:0007669"/>
    <property type="project" value="UniProtKB-SubCell"/>
</dbReference>
<dbReference type="CDD" id="cd12250">
    <property type="entry name" value="RRM2_hnRNPR_like"/>
    <property type="match status" value="1"/>
</dbReference>
<reference evidence="7" key="3">
    <citation type="submission" date="2025-09" db="UniProtKB">
        <authorList>
            <consortium name="Ensembl"/>
        </authorList>
    </citation>
    <scope>IDENTIFICATION</scope>
</reference>
<proteinExistence type="predicted"/>
<dbReference type="AlphaFoldDB" id="H2ZBZ6"/>
<evidence type="ECO:0000256" key="2">
    <source>
        <dbReference type="ARBA" id="ARBA00022490"/>
    </source>
</evidence>
<dbReference type="GO" id="GO:0003723">
    <property type="term" value="F:RNA binding"/>
    <property type="evidence" value="ECO:0007669"/>
    <property type="project" value="UniProtKB-UniRule"/>
</dbReference>
<dbReference type="eggNOG" id="KOG0117">
    <property type="taxonomic scope" value="Eukaryota"/>
</dbReference>
<dbReference type="InterPro" id="IPR035979">
    <property type="entry name" value="RBD_domain_sf"/>
</dbReference>
<dbReference type="InterPro" id="IPR041337">
    <property type="entry name" value="hnRNP_Q_AcD"/>
</dbReference>
<evidence type="ECO:0000259" key="6">
    <source>
        <dbReference type="PROSITE" id="PS50102"/>
    </source>
</evidence>
<dbReference type="Proteomes" id="UP000007875">
    <property type="component" value="Unassembled WGS sequence"/>
</dbReference>
<evidence type="ECO:0000256" key="1">
    <source>
        <dbReference type="ARBA" id="ARBA00004496"/>
    </source>
</evidence>
<organism evidence="7 8">
    <name type="scientific">Ciona savignyi</name>
    <name type="common">Pacific transparent sea squirt</name>
    <dbReference type="NCBI Taxonomy" id="51511"/>
    <lineage>
        <taxon>Eukaryota</taxon>
        <taxon>Metazoa</taxon>
        <taxon>Chordata</taxon>
        <taxon>Tunicata</taxon>
        <taxon>Ascidiacea</taxon>
        <taxon>Phlebobranchia</taxon>
        <taxon>Cionidae</taxon>
        <taxon>Ciona</taxon>
    </lineage>
</organism>